<evidence type="ECO:0000313" key="1">
    <source>
        <dbReference type="EMBL" id="RMZ95413.1"/>
    </source>
</evidence>
<comment type="caution">
    <text evidence="1">The sequence shown here is derived from an EMBL/GenBank/DDBJ whole genome shotgun (WGS) entry which is preliminary data.</text>
</comment>
<organism evidence="1 2">
    <name type="scientific">Brachionus plicatilis</name>
    <name type="common">Marine rotifer</name>
    <name type="synonym">Brachionus muelleri</name>
    <dbReference type="NCBI Taxonomy" id="10195"/>
    <lineage>
        <taxon>Eukaryota</taxon>
        <taxon>Metazoa</taxon>
        <taxon>Spiralia</taxon>
        <taxon>Gnathifera</taxon>
        <taxon>Rotifera</taxon>
        <taxon>Eurotatoria</taxon>
        <taxon>Monogononta</taxon>
        <taxon>Pseudotrocha</taxon>
        <taxon>Ploima</taxon>
        <taxon>Brachionidae</taxon>
        <taxon>Brachionus</taxon>
    </lineage>
</organism>
<evidence type="ECO:0000313" key="2">
    <source>
        <dbReference type="Proteomes" id="UP000276133"/>
    </source>
</evidence>
<sequence length="143" mass="16423">MGEIITLQCYTENLLNKNYKIFSLTAGRPNVRPFLKRAATLAARPAAKNLDRGLLVFWTPVYFGGPKIRPPVWPPKWPSVLKLAVHLAGRQRFGRPTPRSKFLASGLAAKVAVRLYNRPSRRILTNFLQYIDKYYILKKKKKL</sequence>
<protein>
    <submittedName>
        <fullName evidence="1">Uncharacterized protein</fullName>
    </submittedName>
</protein>
<proteinExistence type="predicted"/>
<dbReference type="Proteomes" id="UP000276133">
    <property type="component" value="Unassembled WGS sequence"/>
</dbReference>
<dbReference type="EMBL" id="REGN01012448">
    <property type="protein sequence ID" value="RMZ95413.1"/>
    <property type="molecule type" value="Genomic_DNA"/>
</dbReference>
<name>A0A3M7P8T1_BRAPC</name>
<keyword evidence="2" id="KW-1185">Reference proteome</keyword>
<gene>
    <name evidence="1" type="ORF">BpHYR1_044822</name>
</gene>
<dbReference type="AlphaFoldDB" id="A0A3M7P8T1"/>
<reference evidence="1 2" key="1">
    <citation type="journal article" date="2018" name="Sci. Rep.">
        <title>Genomic signatures of local adaptation to the degree of environmental predictability in rotifers.</title>
        <authorList>
            <person name="Franch-Gras L."/>
            <person name="Hahn C."/>
            <person name="Garcia-Roger E.M."/>
            <person name="Carmona M.J."/>
            <person name="Serra M."/>
            <person name="Gomez A."/>
        </authorList>
    </citation>
    <scope>NUCLEOTIDE SEQUENCE [LARGE SCALE GENOMIC DNA]</scope>
    <source>
        <strain evidence="1">HYR1</strain>
    </source>
</reference>
<accession>A0A3M7P8T1</accession>